<dbReference type="SUPFAM" id="SSF53927">
    <property type="entry name" value="Cytidine deaminase-like"/>
    <property type="match status" value="1"/>
</dbReference>
<sequence length="234" mass="24607">SFLTELRTHGGHVTAAARAGLAARTFGRVAEYDAAIAAAFRPSPDAPDPFPETLLLHREPIRLRYGENPHQRAAIFAPSPGAGTGFCARPFEVLKGEPPSYTNLLDLETALNAVAEFPLPAAAVVKHATPCGVAEGATLAEALERAIATDPVARFGCAIAVNRPLGPDDPRTLHGVFVDLLAAPATRPRGARGPRPAPEAQAPPDRSARPGRTPLGGAHAPFGRVLVQDGRRRR</sequence>
<dbReference type="PANTHER" id="PTHR11692:SF0">
    <property type="entry name" value="BIFUNCTIONAL PURINE BIOSYNTHESIS PROTEIN ATIC"/>
    <property type="match status" value="1"/>
</dbReference>
<accession>T1BWF7</accession>
<keyword evidence="2" id="KW-0808">Transferase</keyword>
<dbReference type="Pfam" id="PF01808">
    <property type="entry name" value="AICARFT_IMPCHas"/>
    <property type="match status" value="1"/>
</dbReference>
<dbReference type="PANTHER" id="PTHR11692">
    <property type="entry name" value="BIFUNCTIONAL PURINE BIOSYNTHESIS PROTEIN PURH"/>
    <property type="match status" value="1"/>
</dbReference>
<feature type="non-terminal residue" evidence="2">
    <location>
        <position position="1"/>
    </location>
</feature>
<dbReference type="SMART" id="SM00798">
    <property type="entry name" value="AICARFT_IMPCHas"/>
    <property type="match status" value="1"/>
</dbReference>
<dbReference type="InterPro" id="IPR002695">
    <property type="entry name" value="PurH-like"/>
</dbReference>
<name>T1BWF7_9ZZZZ</name>
<dbReference type="Gene3D" id="3.40.140.20">
    <property type="match status" value="1"/>
</dbReference>
<reference evidence="2" key="2">
    <citation type="journal article" date="2014" name="ISME J.">
        <title>Microbial stratification in low pH oxic and suboxic macroscopic growths along an acid mine drainage.</title>
        <authorList>
            <person name="Mendez-Garcia C."/>
            <person name="Mesa V."/>
            <person name="Sprenger R.R."/>
            <person name="Richter M."/>
            <person name="Diez M.S."/>
            <person name="Solano J."/>
            <person name="Bargiela R."/>
            <person name="Golyshina O.V."/>
            <person name="Manteca A."/>
            <person name="Ramos J.L."/>
            <person name="Gallego J.R."/>
            <person name="Llorente I."/>
            <person name="Martins Dos Santos V.A."/>
            <person name="Jensen O.N."/>
            <person name="Pelaez A.I."/>
            <person name="Sanchez J."/>
            <person name="Ferrer M."/>
        </authorList>
    </citation>
    <scope>NUCLEOTIDE SEQUENCE</scope>
</reference>
<dbReference type="GO" id="GO:0005829">
    <property type="term" value="C:cytosol"/>
    <property type="evidence" value="ECO:0007669"/>
    <property type="project" value="TreeGrafter"/>
</dbReference>
<evidence type="ECO:0000256" key="1">
    <source>
        <dbReference type="SAM" id="MobiDB-lite"/>
    </source>
</evidence>
<feature type="compositionally biased region" description="Low complexity" evidence="1">
    <location>
        <begin position="185"/>
        <end position="205"/>
    </location>
</feature>
<feature type="region of interest" description="Disordered" evidence="1">
    <location>
        <begin position="185"/>
        <end position="234"/>
    </location>
</feature>
<organism evidence="2">
    <name type="scientific">mine drainage metagenome</name>
    <dbReference type="NCBI Taxonomy" id="410659"/>
    <lineage>
        <taxon>unclassified sequences</taxon>
        <taxon>metagenomes</taxon>
        <taxon>ecological metagenomes</taxon>
    </lineage>
</organism>
<dbReference type="EMBL" id="AUZY01002132">
    <property type="protein sequence ID" value="EQD72963.1"/>
    <property type="molecule type" value="Genomic_DNA"/>
</dbReference>
<keyword evidence="2" id="KW-0378">Hydrolase</keyword>
<protein>
    <submittedName>
        <fullName evidence="2">Bifunctional phosphoribosylaminoimidazolecarboxamide formyltransferase/IMP cyclohydrolase</fullName>
    </submittedName>
</protein>
<dbReference type="GO" id="GO:0006189">
    <property type="term" value="P:'de novo' IMP biosynthetic process"/>
    <property type="evidence" value="ECO:0007669"/>
    <property type="project" value="TreeGrafter"/>
</dbReference>
<dbReference type="GO" id="GO:0004643">
    <property type="term" value="F:phosphoribosylaminoimidazolecarboxamide formyltransferase activity"/>
    <property type="evidence" value="ECO:0007669"/>
    <property type="project" value="InterPro"/>
</dbReference>
<dbReference type="InterPro" id="IPR024051">
    <property type="entry name" value="AICAR_Tfase_dup_dom_sf"/>
</dbReference>
<dbReference type="AlphaFoldDB" id="T1BWF7"/>
<gene>
    <name evidence="2" type="ORF">B1B_03470</name>
</gene>
<comment type="caution">
    <text evidence="2">The sequence shown here is derived from an EMBL/GenBank/DDBJ whole genome shotgun (WGS) entry which is preliminary data.</text>
</comment>
<dbReference type="GO" id="GO:0003937">
    <property type="term" value="F:IMP cyclohydrolase activity"/>
    <property type="evidence" value="ECO:0007669"/>
    <property type="project" value="InterPro"/>
</dbReference>
<reference evidence="2" key="1">
    <citation type="submission" date="2013-08" db="EMBL/GenBank/DDBJ databases">
        <authorList>
            <person name="Mendez C."/>
            <person name="Richter M."/>
            <person name="Ferrer M."/>
            <person name="Sanchez J."/>
        </authorList>
    </citation>
    <scope>NUCLEOTIDE SEQUENCE</scope>
</reference>
<feature type="non-terminal residue" evidence="2">
    <location>
        <position position="234"/>
    </location>
</feature>
<evidence type="ECO:0000313" key="2">
    <source>
        <dbReference type="EMBL" id="EQD72963.1"/>
    </source>
</evidence>
<dbReference type="InterPro" id="IPR016193">
    <property type="entry name" value="Cytidine_deaminase-like"/>
</dbReference>
<proteinExistence type="predicted"/>